<accession>A0ABS8Y7T0</accession>
<sequence>MKLLQMVYKKKRRGEADGPSRLVWKTARAGGFWWFSDAVVAGRKRRMERGGGYKARKDNRKGEGAGFWSMRGRGRRREDGGRCATVSIGGVQAKGRRERGRSGCCGGFCAGVVEMKIGFNGGGYGVFWPIMAGSNGREREKWAAAGAVFSAVMLIREEGEREGCTAAMVVVFLVASGC</sequence>
<reference evidence="1 2" key="1">
    <citation type="journal article" date="2021" name="BMC Genomics">
        <title>Datura genome reveals duplications of psychoactive alkaloid biosynthetic genes and high mutation rate following tissue culture.</title>
        <authorList>
            <person name="Rajewski A."/>
            <person name="Carter-House D."/>
            <person name="Stajich J."/>
            <person name="Litt A."/>
        </authorList>
    </citation>
    <scope>NUCLEOTIDE SEQUENCE [LARGE SCALE GENOMIC DNA]</scope>
    <source>
        <strain evidence="1">AR-01</strain>
    </source>
</reference>
<evidence type="ECO:0000313" key="2">
    <source>
        <dbReference type="Proteomes" id="UP000823775"/>
    </source>
</evidence>
<dbReference type="Proteomes" id="UP000823775">
    <property type="component" value="Unassembled WGS sequence"/>
</dbReference>
<keyword evidence="2" id="KW-1185">Reference proteome</keyword>
<dbReference type="EMBL" id="JACEIK010030338">
    <property type="protein sequence ID" value="MCE5166718.1"/>
    <property type="molecule type" value="Genomic_DNA"/>
</dbReference>
<protein>
    <submittedName>
        <fullName evidence="1">Uncharacterized protein</fullName>
    </submittedName>
</protein>
<name>A0ABS8Y7T0_DATST</name>
<gene>
    <name evidence="1" type="ORF">HAX54_025022</name>
</gene>
<evidence type="ECO:0000313" key="1">
    <source>
        <dbReference type="EMBL" id="MCE5166718.1"/>
    </source>
</evidence>
<comment type="caution">
    <text evidence="1">The sequence shown here is derived from an EMBL/GenBank/DDBJ whole genome shotgun (WGS) entry which is preliminary data.</text>
</comment>
<proteinExistence type="predicted"/>
<organism evidence="1 2">
    <name type="scientific">Datura stramonium</name>
    <name type="common">Jimsonweed</name>
    <name type="synonym">Common thornapple</name>
    <dbReference type="NCBI Taxonomy" id="4076"/>
    <lineage>
        <taxon>Eukaryota</taxon>
        <taxon>Viridiplantae</taxon>
        <taxon>Streptophyta</taxon>
        <taxon>Embryophyta</taxon>
        <taxon>Tracheophyta</taxon>
        <taxon>Spermatophyta</taxon>
        <taxon>Magnoliopsida</taxon>
        <taxon>eudicotyledons</taxon>
        <taxon>Gunneridae</taxon>
        <taxon>Pentapetalae</taxon>
        <taxon>asterids</taxon>
        <taxon>lamiids</taxon>
        <taxon>Solanales</taxon>
        <taxon>Solanaceae</taxon>
        <taxon>Solanoideae</taxon>
        <taxon>Datureae</taxon>
        <taxon>Datura</taxon>
    </lineage>
</organism>